<dbReference type="PANTHER" id="PTHR42978">
    <property type="entry name" value="QUORUM-QUENCHING LACTONASE YTNP-RELATED-RELATED"/>
    <property type="match status" value="1"/>
</dbReference>
<keyword evidence="3 6" id="KW-0378">Hydrolase</keyword>
<gene>
    <name evidence="6" type="primary">Y2-aiiA</name>
    <name evidence="6" type="ORF">XINFAN_01658</name>
</gene>
<dbReference type="PANTHER" id="PTHR42978:SF6">
    <property type="entry name" value="QUORUM-QUENCHING LACTONASE YTNP-RELATED"/>
    <property type="match status" value="1"/>
</dbReference>
<evidence type="ECO:0000259" key="5">
    <source>
        <dbReference type="SMART" id="SM00849"/>
    </source>
</evidence>
<accession>A0A3P5XD15</accession>
<dbReference type="GO" id="GO:0046872">
    <property type="term" value="F:metal ion binding"/>
    <property type="evidence" value="ECO:0007669"/>
    <property type="project" value="UniProtKB-KW"/>
</dbReference>
<dbReference type="InterPro" id="IPR006311">
    <property type="entry name" value="TAT_signal"/>
</dbReference>
<dbReference type="InterPro" id="IPR036866">
    <property type="entry name" value="RibonucZ/Hydroxyglut_hydro"/>
</dbReference>
<dbReference type="SMART" id="SM00849">
    <property type="entry name" value="Lactamase_B"/>
    <property type="match status" value="1"/>
</dbReference>
<feature type="domain" description="Metallo-beta-lactamase" evidence="5">
    <location>
        <begin position="97"/>
        <end position="273"/>
    </location>
</feature>
<reference evidence="6 7" key="1">
    <citation type="submission" date="2018-11" db="EMBL/GenBank/DDBJ databases">
        <authorList>
            <person name="Criscuolo A."/>
        </authorList>
    </citation>
    <scope>NUCLEOTIDE SEQUENCE [LARGE SCALE GENOMIC DNA]</scope>
    <source>
        <strain evidence="6">ACIP111625</strain>
    </source>
</reference>
<keyword evidence="4" id="KW-0862">Zinc</keyword>
<evidence type="ECO:0000256" key="3">
    <source>
        <dbReference type="ARBA" id="ARBA00022801"/>
    </source>
</evidence>
<dbReference type="GO" id="GO:0102007">
    <property type="term" value="F:acyl-L-homoserine-lactone lactonohydrolase activity"/>
    <property type="evidence" value="ECO:0007669"/>
    <property type="project" value="UniProtKB-EC"/>
</dbReference>
<dbReference type="PROSITE" id="PS51318">
    <property type="entry name" value="TAT"/>
    <property type="match status" value="1"/>
</dbReference>
<dbReference type="InterPro" id="IPR001279">
    <property type="entry name" value="Metallo-B-lactamas"/>
</dbReference>
<dbReference type="SUPFAM" id="SSF56281">
    <property type="entry name" value="Metallo-hydrolase/oxidoreductase"/>
    <property type="match status" value="1"/>
</dbReference>
<keyword evidence="7" id="KW-1185">Reference proteome</keyword>
<organism evidence="6 7">
    <name type="scientific">Pseudogemmobacter humi</name>
    <dbReference type="NCBI Taxonomy" id="2483812"/>
    <lineage>
        <taxon>Bacteria</taxon>
        <taxon>Pseudomonadati</taxon>
        <taxon>Pseudomonadota</taxon>
        <taxon>Alphaproteobacteria</taxon>
        <taxon>Rhodobacterales</taxon>
        <taxon>Paracoccaceae</taxon>
        <taxon>Pseudogemmobacter</taxon>
    </lineage>
</organism>
<dbReference type="EMBL" id="UXAW01000055">
    <property type="protein sequence ID" value="VDC26419.1"/>
    <property type="molecule type" value="Genomic_DNA"/>
</dbReference>
<dbReference type="Gene3D" id="3.60.15.10">
    <property type="entry name" value="Ribonuclease Z/Hydroxyacylglutathione hydrolase-like"/>
    <property type="match status" value="1"/>
</dbReference>
<evidence type="ECO:0000256" key="1">
    <source>
        <dbReference type="ARBA" id="ARBA00007749"/>
    </source>
</evidence>
<dbReference type="InterPro" id="IPR051013">
    <property type="entry name" value="MBL_superfamily_lactonases"/>
</dbReference>
<evidence type="ECO:0000256" key="2">
    <source>
        <dbReference type="ARBA" id="ARBA00022723"/>
    </source>
</evidence>
<dbReference type="OrthoDB" id="9773738at2"/>
<protein>
    <submittedName>
        <fullName evidence="6">N-acyl homoserine lactonase</fullName>
        <ecNumber evidence="6">3.1.1.81</ecNumber>
    </submittedName>
</protein>
<comment type="similarity">
    <text evidence="1">Belongs to the metallo-beta-lactamase superfamily.</text>
</comment>
<keyword evidence="2" id="KW-0479">Metal-binding</keyword>
<dbReference type="CDD" id="cd07720">
    <property type="entry name" value="OPHC2-like_MBL-fold"/>
    <property type="match status" value="1"/>
</dbReference>
<sequence>MSGPERGFSRRHALFAAAALPAAAVLPGVAAARAELQGPGGGLFRRFRLGGYEITSLLAGTGENTNPKGTFGLNVTDADFAAVSEAAFLPVDRAGNVFTPVLVNTGAELVLFDTGLAAEGILAALGQAGVSPQAVDVVVLTHMHADHIGGLMTQDGATPVFPRARYVTSQVEFDHWAAQENEGFDRNVRPLAELTQFVTDGGEAAPGITALAAPGHTPGHMAWMIESEGKLLVLTADCANHYVWSLEHPDWEVRFDLDKAEAAATRKRIFGMIAADRLPFIGYHMPFPGLGYAEPKGEGFRFVPHSYQLSFAE</sequence>
<dbReference type="RefSeq" id="WP_124086075.1">
    <property type="nucleotide sequence ID" value="NZ_UXAW01000055.1"/>
</dbReference>
<evidence type="ECO:0000313" key="7">
    <source>
        <dbReference type="Proteomes" id="UP000277498"/>
    </source>
</evidence>
<proteinExistence type="inferred from homology"/>
<evidence type="ECO:0000313" key="6">
    <source>
        <dbReference type="EMBL" id="VDC26419.1"/>
    </source>
</evidence>
<dbReference type="AlphaFoldDB" id="A0A3P5XD15"/>
<dbReference type="EC" id="3.1.1.81" evidence="6"/>
<evidence type="ECO:0000256" key="4">
    <source>
        <dbReference type="ARBA" id="ARBA00022833"/>
    </source>
</evidence>
<name>A0A3P5XD15_9RHOB</name>
<dbReference type="Proteomes" id="UP000277498">
    <property type="component" value="Unassembled WGS sequence"/>
</dbReference>
<dbReference type="Pfam" id="PF00753">
    <property type="entry name" value="Lactamase_B"/>
    <property type="match status" value="1"/>
</dbReference>